<dbReference type="PROSITE" id="PS50056">
    <property type="entry name" value="TYR_PHOSPHATASE_2"/>
    <property type="match status" value="1"/>
</dbReference>
<dbReference type="PANTHER" id="PTHR12305">
    <property type="entry name" value="PHOSPHATASE WITH HOMOLOGY TO TENSIN"/>
    <property type="match status" value="1"/>
</dbReference>
<keyword evidence="9" id="KW-1185">Reference proteome</keyword>
<dbReference type="GO" id="GO:0004721">
    <property type="term" value="F:phosphoprotein phosphatase activity"/>
    <property type="evidence" value="ECO:0007669"/>
    <property type="project" value="UniProtKB-KW"/>
</dbReference>
<dbReference type="OrthoDB" id="16692at2759"/>
<dbReference type="InterPro" id="IPR029021">
    <property type="entry name" value="Prot-tyrosine_phosphatase-like"/>
</dbReference>
<dbReference type="InterPro" id="IPR029023">
    <property type="entry name" value="Tensin_phosphatase"/>
</dbReference>
<feature type="non-terminal residue" evidence="8">
    <location>
        <position position="1"/>
    </location>
</feature>
<dbReference type="Pfam" id="PF22785">
    <property type="entry name" value="Tc-R-P"/>
    <property type="match status" value="1"/>
</dbReference>
<dbReference type="PANTHER" id="PTHR12305:SF60">
    <property type="entry name" value="PHOSPHATIDYLINOSITOL 3,4,5-TRISPHOSPHATE 3-PHOSPHATASE TPTE2-RELATED"/>
    <property type="match status" value="1"/>
</dbReference>
<comment type="subcellular location">
    <subcellularLocation>
        <location evidence="1">Cell projection</location>
        <location evidence="1">Neuron projection</location>
    </subcellularLocation>
</comment>
<dbReference type="EMBL" id="GL983731">
    <property type="protein sequence ID" value="EGR32287.1"/>
    <property type="molecule type" value="Genomic_DNA"/>
</dbReference>
<dbReference type="GO" id="GO:0016314">
    <property type="term" value="F:phosphatidylinositol-3,4,5-trisphosphate 3-phosphatase activity"/>
    <property type="evidence" value="ECO:0007669"/>
    <property type="project" value="UniProtKB-EC"/>
</dbReference>
<dbReference type="GO" id="GO:0005829">
    <property type="term" value="C:cytosol"/>
    <property type="evidence" value="ECO:0007669"/>
    <property type="project" value="TreeGrafter"/>
</dbReference>
<dbReference type="InterPro" id="IPR045101">
    <property type="entry name" value="PTP_PTEN"/>
</dbReference>
<dbReference type="InterPro" id="IPR000387">
    <property type="entry name" value="Tyr_Pase_dom"/>
</dbReference>
<evidence type="ECO:0000256" key="1">
    <source>
        <dbReference type="ARBA" id="ARBA00004487"/>
    </source>
</evidence>
<keyword evidence="4 8" id="KW-0378">Hydrolase</keyword>
<dbReference type="CDD" id="cd14509">
    <property type="entry name" value="PTP_PTEN"/>
    <property type="match status" value="1"/>
</dbReference>
<feature type="domain" description="Phosphatase tensin-type" evidence="7">
    <location>
        <begin position="6"/>
        <end position="177"/>
    </location>
</feature>
<evidence type="ECO:0000256" key="3">
    <source>
        <dbReference type="ARBA" id="ARBA00013015"/>
    </source>
</evidence>
<evidence type="ECO:0000313" key="8">
    <source>
        <dbReference type="EMBL" id="EGR32287.1"/>
    </source>
</evidence>
<sequence>VSKQKKRFDNDGYSLDLAYITENIIAMGYPSQNYEKIFRNSMKEVYNFLNERHKNHYKVYNLCSERKYQKNCFDGMFEEYPFDDHQPPTLQLIYKFCESINQWLNQHPYNVVAVHCKAGKGRTGVMICCYLLFSGQFEKAYDAIRYYGIMRTKNKKGVTIPSQIRYITYFQIALNNQWNLENFPEIELKLKVIKLITVPNFNLFGGCRAFLSKKLQK</sequence>
<dbReference type="InParanoid" id="G0QR70"/>
<evidence type="ECO:0000259" key="6">
    <source>
        <dbReference type="PROSITE" id="PS50056"/>
    </source>
</evidence>
<dbReference type="Proteomes" id="UP000008983">
    <property type="component" value="Unassembled WGS sequence"/>
</dbReference>
<dbReference type="GeneID" id="14908444"/>
<dbReference type="AlphaFoldDB" id="G0QR70"/>
<dbReference type="EC" id="3.1.3.67" evidence="3"/>
<dbReference type="PROSITE" id="PS00383">
    <property type="entry name" value="TYR_PHOSPHATASE_1"/>
    <property type="match status" value="1"/>
</dbReference>
<dbReference type="PROSITE" id="PS51181">
    <property type="entry name" value="PPASE_TENSIN"/>
    <property type="match status" value="1"/>
</dbReference>
<dbReference type="SMART" id="SM00404">
    <property type="entry name" value="PTPc_motif"/>
    <property type="match status" value="1"/>
</dbReference>
<reference evidence="8 9" key="1">
    <citation type="submission" date="2011-07" db="EMBL/GenBank/DDBJ databases">
        <authorList>
            <person name="Coyne R."/>
            <person name="Brami D."/>
            <person name="Johnson J."/>
            <person name="Hostetler J."/>
            <person name="Hannick L."/>
            <person name="Clark T."/>
            <person name="Cassidy-Hanley D."/>
            <person name="Inman J."/>
        </authorList>
    </citation>
    <scope>NUCLEOTIDE SEQUENCE [LARGE SCALE GENOMIC DNA]</scope>
    <source>
        <strain evidence="8 9">G5</strain>
    </source>
</reference>
<dbReference type="eggNOG" id="KOG2283">
    <property type="taxonomic scope" value="Eukaryota"/>
</dbReference>
<gene>
    <name evidence="8" type="ORF">IMG5_089710</name>
</gene>
<dbReference type="Gene3D" id="3.90.190.10">
    <property type="entry name" value="Protein tyrosine phosphatase superfamily"/>
    <property type="match status" value="1"/>
</dbReference>
<evidence type="ECO:0000313" key="9">
    <source>
        <dbReference type="Proteomes" id="UP000008983"/>
    </source>
</evidence>
<evidence type="ECO:0000259" key="7">
    <source>
        <dbReference type="PROSITE" id="PS51181"/>
    </source>
</evidence>
<dbReference type="InterPro" id="IPR003595">
    <property type="entry name" value="Tyr_Pase_cat"/>
</dbReference>
<dbReference type="RefSeq" id="XP_004035773.1">
    <property type="nucleotide sequence ID" value="XM_004035725.1"/>
</dbReference>
<dbReference type="InterPro" id="IPR016130">
    <property type="entry name" value="Tyr_Pase_AS"/>
</dbReference>
<keyword evidence="5" id="KW-0904">Protein phosphatase</keyword>
<accession>G0QR70</accession>
<dbReference type="OMA" id="STHAEYN"/>
<dbReference type="SMART" id="SM01301">
    <property type="entry name" value="PTPlike_phytase"/>
    <property type="match status" value="1"/>
</dbReference>
<dbReference type="STRING" id="857967.G0QR70"/>
<name>G0QR70_ICHMU</name>
<evidence type="ECO:0000256" key="2">
    <source>
        <dbReference type="ARBA" id="ARBA00007881"/>
    </source>
</evidence>
<dbReference type="InterPro" id="IPR051281">
    <property type="entry name" value="Dual-spec_lipid-protein_phosph"/>
</dbReference>
<evidence type="ECO:0000256" key="5">
    <source>
        <dbReference type="ARBA" id="ARBA00022912"/>
    </source>
</evidence>
<proteinExistence type="inferred from homology"/>
<feature type="domain" description="Tyrosine specific protein phosphatases" evidence="6">
    <location>
        <begin position="94"/>
        <end position="165"/>
    </location>
</feature>
<dbReference type="SUPFAM" id="SSF52799">
    <property type="entry name" value="(Phosphotyrosine protein) phosphatases II"/>
    <property type="match status" value="1"/>
</dbReference>
<comment type="similarity">
    <text evidence="2">Belongs to the PTEN phosphatase protein family.</text>
</comment>
<organism evidence="8 9">
    <name type="scientific">Ichthyophthirius multifiliis</name>
    <name type="common">White spot disease agent</name>
    <name type="synonym">Ich</name>
    <dbReference type="NCBI Taxonomy" id="5932"/>
    <lineage>
        <taxon>Eukaryota</taxon>
        <taxon>Sar</taxon>
        <taxon>Alveolata</taxon>
        <taxon>Ciliophora</taxon>
        <taxon>Intramacronucleata</taxon>
        <taxon>Oligohymenophorea</taxon>
        <taxon>Hymenostomatida</taxon>
        <taxon>Ophryoglenina</taxon>
        <taxon>Ichthyophthirius</taxon>
    </lineage>
</organism>
<evidence type="ECO:0000256" key="4">
    <source>
        <dbReference type="ARBA" id="ARBA00022801"/>
    </source>
</evidence>
<dbReference type="FunFam" id="3.90.190.10:FF:000029">
    <property type="entry name" value="Phosphatidylinositol 3,4,5-trisphosphate 3-phosphatase and dual-specificity protein phosphatase PTEN"/>
    <property type="match status" value="1"/>
</dbReference>
<protein>
    <recommendedName>
        <fullName evidence="3">phosphatidylinositol-3,4,5-trisphosphate 3-phosphatase</fullName>
        <ecNumber evidence="3">3.1.3.67</ecNumber>
    </recommendedName>
</protein>